<name>A0A4R4T7S7_9ACTN</name>
<dbReference type="SUPFAM" id="SSF49899">
    <property type="entry name" value="Concanavalin A-like lectins/glucanases"/>
    <property type="match status" value="3"/>
</dbReference>
<evidence type="ECO:0000313" key="6">
    <source>
        <dbReference type="EMBL" id="TDC73100.1"/>
    </source>
</evidence>
<dbReference type="Gene3D" id="2.60.120.200">
    <property type="match status" value="3"/>
</dbReference>
<dbReference type="SMART" id="SM00560">
    <property type="entry name" value="LamGL"/>
    <property type="match status" value="3"/>
</dbReference>
<evidence type="ECO:0000256" key="4">
    <source>
        <dbReference type="SAM" id="SignalP"/>
    </source>
</evidence>
<dbReference type="InterPro" id="IPR013320">
    <property type="entry name" value="ConA-like_dom_sf"/>
</dbReference>
<evidence type="ECO:0000256" key="3">
    <source>
        <dbReference type="SAM" id="MobiDB-lite"/>
    </source>
</evidence>
<dbReference type="InterPro" id="IPR006558">
    <property type="entry name" value="LamG-like"/>
</dbReference>
<feature type="domain" description="LamG-like jellyroll fold" evidence="5">
    <location>
        <begin position="341"/>
        <end position="482"/>
    </location>
</feature>
<dbReference type="Pfam" id="PF13385">
    <property type="entry name" value="Laminin_G_3"/>
    <property type="match status" value="3"/>
</dbReference>
<gene>
    <name evidence="6" type="ORF">E1283_20010</name>
</gene>
<protein>
    <submittedName>
        <fullName evidence="6">LamG domain-containing protein</fullName>
    </submittedName>
</protein>
<dbReference type="OrthoDB" id="176279at2"/>
<feature type="domain" description="LamG-like jellyroll fold" evidence="5">
    <location>
        <begin position="562"/>
        <end position="711"/>
    </location>
</feature>
<feature type="region of interest" description="Disordered" evidence="3">
    <location>
        <begin position="727"/>
        <end position="749"/>
    </location>
</feature>
<dbReference type="InterPro" id="IPR042837">
    <property type="entry name" value="PTX3"/>
</dbReference>
<organism evidence="6 7">
    <name type="scientific">Streptomyces hainanensis</name>
    <dbReference type="NCBI Taxonomy" id="402648"/>
    <lineage>
        <taxon>Bacteria</taxon>
        <taxon>Bacillati</taxon>
        <taxon>Actinomycetota</taxon>
        <taxon>Actinomycetes</taxon>
        <taxon>Kitasatosporales</taxon>
        <taxon>Streptomycetaceae</taxon>
        <taxon>Streptomyces</taxon>
    </lineage>
</organism>
<feature type="domain" description="LamG-like jellyroll fold" evidence="5">
    <location>
        <begin position="785"/>
        <end position="945"/>
    </location>
</feature>
<reference evidence="6 7" key="1">
    <citation type="submission" date="2019-03" db="EMBL/GenBank/DDBJ databases">
        <title>Draft genome sequences of novel Actinobacteria.</title>
        <authorList>
            <person name="Sahin N."/>
            <person name="Ay H."/>
            <person name="Saygin H."/>
        </authorList>
    </citation>
    <scope>NUCLEOTIDE SEQUENCE [LARGE SCALE GENOMIC DNA]</scope>
    <source>
        <strain evidence="6 7">DSM 41900</strain>
    </source>
</reference>
<evidence type="ECO:0000256" key="2">
    <source>
        <dbReference type="ARBA" id="ARBA00023157"/>
    </source>
</evidence>
<feature type="region of interest" description="Disordered" evidence="3">
    <location>
        <begin position="26"/>
        <end position="49"/>
    </location>
</feature>
<dbReference type="PANTHER" id="PTHR46943">
    <property type="entry name" value="PENTRAXIN-RELATED PROTEIN PTX3"/>
    <property type="match status" value="1"/>
</dbReference>
<comment type="caution">
    <text evidence="6">The sequence shown here is derived from an EMBL/GenBank/DDBJ whole genome shotgun (WGS) entry which is preliminary data.</text>
</comment>
<feature type="signal peptide" evidence="4">
    <location>
        <begin position="1"/>
        <end position="27"/>
    </location>
</feature>
<proteinExistence type="predicted"/>
<evidence type="ECO:0000256" key="1">
    <source>
        <dbReference type="ARBA" id="ARBA00022729"/>
    </source>
</evidence>
<dbReference type="RefSeq" id="WP_132819474.1">
    <property type="nucleotide sequence ID" value="NZ_SMKI01000215.1"/>
</dbReference>
<keyword evidence="7" id="KW-1185">Reference proteome</keyword>
<dbReference type="Proteomes" id="UP000295345">
    <property type="component" value="Unassembled WGS sequence"/>
</dbReference>
<dbReference type="GO" id="GO:0006955">
    <property type="term" value="P:immune response"/>
    <property type="evidence" value="ECO:0007669"/>
    <property type="project" value="InterPro"/>
</dbReference>
<keyword evidence="2" id="KW-1015">Disulfide bond</keyword>
<evidence type="ECO:0000259" key="5">
    <source>
        <dbReference type="SMART" id="SM00560"/>
    </source>
</evidence>
<feature type="chain" id="PRO_5020855277" evidence="4">
    <location>
        <begin position="28"/>
        <end position="965"/>
    </location>
</feature>
<dbReference type="PANTHER" id="PTHR46943:SF1">
    <property type="entry name" value="PENTRAXIN-RELATED PROTEIN PTX3"/>
    <property type="match status" value="1"/>
</dbReference>
<keyword evidence="1 4" id="KW-0732">Signal</keyword>
<dbReference type="AlphaFoldDB" id="A0A4R4T7S7"/>
<dbReference type="EMBL" id="SMKI01000215">
    <property type="protein sequence ID" value="TDC73100.1"/>
    <property type="molecule type" value="Genomic_DNA"/>
</dbReference>
<sequence length="965" mass="100802">MRTVVSCAAGLGMVASLLVGATGPALADQSETPRNAASGDGDRPPPQISVSQLSMEYGGACAPAASPAQVRTPGQIYAADVTDPDGDRVAVEFRAYWDTGDGQGNIVRWAPGLTTFKASGSGFSGTLPSDLPHGGHVQWEARSYDGVNYSPWSSDGDQEACNFVYDTSVPAQPTVTSPDYPASETNDPHAAWRDGVGKYGEFTFSSSDADVNRYLYRYSASGQETVDEEIATTNGAPRTVRLFQGTAGVHRLEVSALDAAGNSSGPRIYDFYVLAGAPERAVWDLDEDIDSPVAVGEGEAWSARLTGDVTTGAEGVWGSGLRFGGDDGYSRASNSLVDTSQSFSVSFWARLPESGATAGTAVSQAGNLTSGFDLSVDPDNGGWSFGLASSDASDAATTRVRQDAAARTGEWTHVVGVVDVPADEVVLYLDGERVGSATFDHEVWAARGATGVGARLSERTQGQFFNGDLDEVQFYDYGVTGAQVAALTEHQAVTSGGRPAAAIWSFDEPAGATSVSGHAQPVTATANAGVTFGAEGEFGNSARFDGTTGAVAAGQPVIDTAQSFAVSAWVNLPGDKANRDMAVAAQTADDGSGLALVHAADGQGWTMRRWNGGDDTVVEASQSPCGASAPDCLAAGLGTWTHVVGVQDVDAQELRVFVNGELAGTAPFTAAAPSTGGLTIGAAQHHEDGLVDHLAGRIDNVRVFDRVASANEVQRLSVRTQGVGGRWKFEDAEGGTTPDDSENDNPLTLGGDAGIGPGWIDYNALALDGADDFAATDRITVDTSDSFTVTAWAQAATVPSEGMTLLSAPGSNNSAFTVRFVPDPEREGHGRWEVVLPDADTPGASEVRISHSGFLDVRDWNHVALVYDAPRREAQLYVNGNLQRLGCSDPEGEICESVSWAEDVMTYEATGSLQVGRAGVGGAWGEHWAGSIDDLWLFDGALNHTQLRWLYGRFFDTPTEVPPGA</sequence>
<evidence type="ECO:0000313" key="7">
    <source>
        <dbReference type="Proteomes" id="UP000295345"/>
    </source>
</evidence>
<accession>A0A4R4T7S7</accession>